<proteinExistence type="predicted"/>
<name>A0A1F5NQZ5_9BACT</name>
<dbReference type="GO" id="GO:0003723">
    <property type="term" value="F:RNA binding"/>
    <property type="evidence" value="ECO:0007669"/>
    <property type="project" value="InterPro"/>
</dbReference>
<feature type="domain" description="R3H" evidence="1">
    <location>
        <begin position="82"/>
        <end position="148"/>
    </location>
</feature>
<dbReference type="CDD" id="cd02644">
    <property type="entry name" value="R3H_jag"/>
    <property type="match status" value="1"/>
</dbReference>
<dbReference type="Pfam" id="PF01424">
    <property type="entry name" value="R3H"/>
    <property type="match status" value="1"/>
</dbReference>
<dbReference type="Gene3D" id="3.30.300.20">
    <property type="match status" value="1"/>
</dbReference>
<dbReference type="AlphaFoldDB" id="A0A1F5NQZ5"/>
<dbReference type="InterPro" id="IPR015946">
    <property type="entry name" value="KH_dom-like_a/b"/>
</dbReference>
<dbReference type="InterPro" id="IPR036867">
    <property type="entry name" value="R3H_dom_sf"/>
</dbReference>
<dbReference type="SUPFAM" id="SSF82708">
    <property type="entry name" value="R3H domain"/>
    <property type="match status" value="1"/>
</dbReference>
<dbReference type="Gene3D" id="3.30.1370.50">
    <property type="entry name" value="R3H-like domain"/>
    <property type="match status" value="1"/>
</dbReference>
<dbReference type="EMBL" id="MFEJ01000021">
    <property type="protein sequence ID" value="OGE80107.1"/>
    <property type="molecule type" value="Genomic_DNA"/>
</dbReference>
<dbReference type="SMART" id="SM00393">
    <property type="entry name" value="R3H"/>
    <property type="match status" value="1"/>
</dbReference>
<dbReference type="InterPro" id="IPR034079">
    <property type="entry name" value="R3H_KhpB"/>
</dbReference>
<gene>
    <name evidence="2" type="ORF">A2660_00565</name>
</gene>
<evidence type="ECO:0000259" key="1">
    <source>
        <dbReference type="PROSITE" id="PS51061"/>
    </source>
</evidence>
<evidence type="ECO:0000313" key="3">
    <source>
        <dbReference type="Proteomes" id="UP000176233"/>
    </source>
</evidence>
<reference evidence="2 3" key="1">
    <citation type="journal article" date="2016" name="Nat. Commun.">
        <title>Thousands of microbial genomes shed light on interconnected biogeochemical processes in an aquifer system.</title>
        <authorList>
            <person name="Anantharaman K."/>
            <person name="Brown C.T."/>
            <person name="Hug L.A."/>
            <person name="Sharon I."/>
            <person name="Castelle C.J."/>
            <person name="Probst A.J."/>
            <person name="Thomas B.C."/>
            <person name="Singh A."/>
            <person name="Wilkins M.J."/>
            <person name="Karaoz U."/>
            <person name="Brodie E.L."/>
            <person name="Williams K.H."/>
            <person name="Hubbard S.S."/>
            <person name="Banfield J.F."/>
        </authorList>
    </citation>
    <scope>NUCLEOTIDE SEQUENCE [LARGE SCALE GENOMIC DNA]</scope>
</reference>
<dbReference type="PANTHER" id="PTHR35800:SF1">
    <property type="entry name" value="RNA-BINDING PROTEIN KHPB"/>
    <property type="match status" value="1"/>
</dbReference>
<dbReference type="InterPro" id="IPR039247">
    <property type="entry name" value="KhpB"/>
</dbReference>
<dbReference type="PANTHER" id="PTHR35800">
    <property type="entry name" value="PROTEIN JAG"/>
    <property type="match status" value="1"/>
</dbReference>
<dbReference type="InterPro" id="IPR001374">
    <property type="entry name" value="R3H_dom"/>
</dbReference>
<comment type="caution">
    <text evidence="2">The sequence shown here is derived from an EMBL/GenBank/DDBJ whole genome shotgun (WGS) entry which is preliminary data.</text>
</comment>
<dbReference type="PROSITE" id="PS51061">
    <property type="entry name" value="R3H"/>
    <property type="match status" value="1"/>
</dbReference>
<protein>
    <recommendedName>
        <fullName evidence="1">R3H domain-containing protein</fullName>
    </recommendedName>
</protein>
<organism evidence="2 3">
    <name type="scientific">Candidatus Doudnabacteria bacterium RIFCSPHIGHO2_01_FULL_45_18</name>
    <dbReference type="NCBI Taxonomy" id="1817823"/>
    <lineage>
        <taxon>Bacteria</taxon>
        <taxon>Candidatus Doudnaibacteriota</taxon>
    </lineage>
</organism>
<accession>A0A1F5NQZ5</accession>
<sequence length="162" mass="19113">MNETLKKIILELLHSMTFDAEIFERQEEGRTVFNIRTRDAQLLIGKQGANLEALQYIIRILFRKQTQDDRFPFAIDIDDYKDKRVLYLKELARKAAHHVRETKKPVQLEPMQSYERRVVHSYLSLYNDLFSESVGVDPNRKLIIKPKARVKDADGFNFIENS</sequence>
<dbReference type="Proteomes" id="UP000176233">
    <property type="component" value="Unassembled WGS sequence"/>
</dbReference>
<evidence type="ECO:0000313" key="2">
    <source>
        <dbReference type="EMBL" id="OGE80107.1"/>
    </source>
</evidence>